<proteinExistence type="predicted"/>
<evidence type="ECO:0000256" key="1">
    <source>
        <dbReference type="SAM" id="Coils"/>
    </source>
</evidence>
<dbReference type="EMBL" id="CP008726">
    <property type="protein sequence ID" value="AIO66595.1"/>
    <property type="molecule type" value="Genomic_DNA"/>
</dbReference>
<evidence type="ECO:0000259" key="3">
    <source>
        <dbReference type="Pfam" id="PF20249"/>
    </source>
</evidence>
<keyword evidence="1" id="KW-0175">Coiled coil</keyword>
<dbReference type="NCBIfam" id="NF041559">
    <property type="entry name" value="BTH_I2691_fam"/>
    <property type="match status" value="1"/>
</dbReference>
<dbReference type="InterPro" id="IPR046864">
    <property type="entry name" value="VasX_N"/>
</dbReference>
<keyword evidence="2" id="KW-0472">Membrane</keyword>
<keyword evidence="5" id="KW-1185">Reference proteome</keyword>
<keyword evidence="2" id="KW-0812">Transmembrane</keyword>
<evidence type="ECO:0000313" key="4">
    <source>
        <dbReference type="EMBL" id="AIO66595.1"/>
    </source>
</evidence>
<organism evidence="4 5">
    <name type="scientific">Burkholderia oklahomensis</name>
    <dbReference type="NCBI Taxonomy" id="342113"/>
    <lineage>
        <taxon>Bacteria</taxon>
        <taxon>Pseudomonadati</taxon>
        <taxon>Pseudomonadota</taxon>
        <taxon>Betaproteobacteria</taxon>
        <taxon>Burkholderiales</taxon>
        <taxon>Burkholderiaceae</taxon>
        <taxon>Burkholderia</taxon>
        <taxon>pseudomallei group</taxon>
    </lineage>
</organism>
<gene>
    <name evidence="4" type="ORF">DM82_888</name>
</gene>
<sequence length="949" mass="103098">MNSSVGSSLPPTVCQFCDKKGLPILPLRYAIARKDKGNAPELKAPFLAVDKKKEQGKDLSKYELPGDLAHYTTRLLRPGYLYVYDEARKEWSAYVVTKGAYLFQFDPYAKAPPGGWGKVEFSCKREGDAFIARCITVKNAAKATKVWLGFSDVAWTKDVLDKNSSPAYREAHMRSIDVAAWRGEASQPHAAPFAELASRVAEYATTPGALNKETATYVTSLLPVPYRTPSQLLATDATTKRALAMSSSLIKDLLPAAVSVKAADKGKVVSAAWAFSPQDFYADAADANAMIAWGAKAAKPHRPALVALDDPAGIAMELNGLALQRSAEFSEDPQLKWKHDTALLIGALKEAVGHGAVEDDVRSNENAADLAEGMANIEGGDQVTDALTMMTQGYGAYKRQVEARERAKAEERQRIREASEAKSDVLVDDAWKKYTSYYDKPRVERELAEYQTKLNNFSTQTLVRLDAPYLAWLKSGAFSHYLSHNFDSKDLDSGASYTELITQVIHSASGRTALFNFFLDCLKQDPKKSEAWLLRAGAFNNDALIKGWLDKAAENGAKSDFPLADLAEKFHDKFKDVMVAGSKGELRAKYMDRIARFVYQYCGPLVKFMSDEFDAGATKLLAKPLLSLVPAKWQIGLLGCVAREGNPNLKLVDLRGMQSFSQATKTLAKMLAATSGSDEKRLRESVRPMLRQGMDTSKKYPFRGIALVDEATANKLKGRGAGALSVQDYDEIMYESVRKVGNLDVKVGVVQLCLSAYTLSKSYEEMMKAEPDKVVGKAVNFGGGVTGLVGGVSETIGNGLEKFAWGATKTSWQFKFQAVNIESRASWLTGGGKILGVIGGIIGGVMSIKEGLEIRERHTFIGWASIGLGIAAVGAAVLMIIAGTAGIGFIVGVVVAVVMMVNAWIKPNALQDWLSDTLYGMEEKSGGSKFKFKGLAQQEVALAVMGNGG</sequence>
<evidence type="ECO:0000256" key="2">
    <source>
        <dbReference type="SAM" id="Phobius"/>
    </source>
</evidence>
<feature type="transmembrane region" description="Helical" evidence="2">
    <location>
        <begin position="860"/>
        <end position="881"/>
    </location>
</feature>
<dbReference type="RefSeq" id="WP_010104369.1">
    <property type="nucleotide sequence ID" value="NZ_CADEQG010000020.1"/>
</dbReference>
<feature type="domain" description="Toxin VasX N-terminal region" evidence="3">
    <location>
        <begin position="14"/>
        <end position="181"/>
    </location>
</feature>
<evidence type="ECO:0000313" key="5">
    <source>
        <dbReference type="Proteomes" id="UP000029424"/>
    </source>
</evidence>
<dbReference type="KEGG" id="bok:DM82_888"/>
<feature type="transmembrane region" description="Helical" evidence="2">
    <location>
        <begin position="827"/>
        <end position="848"/>
    </location>
</feature>
<feature type="coiled-coil region" evidence="1">
    <location>
        <begin position="401"/>
        <end position="460"/>
    </location>
</feature>
<accession>A0AAI8B6P0</accession>
<dbReference type="GeneID" id="60546400"/>
<dbReference type="AlphaFoldDB" id="A0AAI8B6P0"/>
<dbReference type="InterPro" id="IPR048126">
    <property type="entry name" value="Toxin_VasX"/>
</dbReference>
<feature type="transmembrane region" description="Helical" evidence="2">
    <location>
        <begin position="887"/>
        <end position="905"/>
    </location>
</feature>
<protein>
    <submittedName>
        <fullName evidence="4">Membrane protein</fullName>
    </submittedName>
</protein>
<dbReference type="Pfam" id="PF20249">
    <property type="entry name" value="VasX_N"/>
    <property type="match status" value="1"/>
</dbReference>
<keyword evidence="2" id="KW-1133">Transmembrane helix</keyword>
<dbReference type="Proteomes" id="UP000029424">
    <property type="component" value="Chromosome 1"/>
</dbReference>
<name>A0AAI8B6P0_9BURK</name>
<reference evidence="4 5" key="1">
    <citation type="submission" date="2014-06" db="EMBL/GenBank/DDBJ databases">
        <authorList>
            <person name="Bishop-Lilly K.A."/>
            <person name="Broomall S.M."/>
            <person name="Chain P.S."/>
            <person name="Chertkov O."/>
            <person name="Coyne S.R."/>
            <person name="Daligault H.E."/>
            <person name="Davenport K.W."/>
            <person name="Erkkila T."/>
            <person name="Frey K.G."/>
            <person name="Gibbons H.S."/>
            <person name="Gu W."/>
            <person name="Jaissle J."/>
            <person name="Johnson S.L."/>
            <person name="Koroleva G.I."/>
            <person name="Ladner J.T."/>
            <person name="Lo C.-C."/>
            <person name="Minogue T.D."/>
            <person name="Munk C."/>
            <person name="Palacios G.F."/>
            <person name="Redden C.L."/>
            <person name="Rosenzweig C.N."/>
            <person name="Scholz M.B."/>
            <person name="Teshima H."/>
            <person name="Xu Y."/>
        </authorList>
    </citation>
    <scope>NUCLEOTIDE SEQUENCE [LARGE SCALE GENOMIC DNA]</scope>
    <source>
        <strain evidence="4 5">EO147</strain>
    </source>
</reference>
<dbReference type="CDD" id="cd20707">
    <property type="entry name" value="MIX_III"/>
    <property type="match status" value="1"/>
</dbReference>